<dbReference type="PRINTS" id="PR01036">
    <property type="entry name" value="TCRTETB"/>
</dbReference>
<feature type="transmembrane region" description="Helical" evidence="7">
    <location>
        <begin position="244"/>
        <end position="262"/>
    </location>
</feature>
<feature type="transmembrane region" description="Helical" evidence="7">
    <location>
        <begin position="375"/>
        <end position="395"/>
    </location>
</feature>
<accession>A0A0U1LXH7</accession>
<keyword evidence="2" id="KW-0813">Transport</keyword>
<dbReference type="CDD" id="cd17502">
    <property type="entry name" value="MFS_Azr1_MDR_like"/>
    <property type="match status" value="1"/>
</dbReference>
<evidence type="ECO:0000259" key="8">
    <source>
        <dbReference type="PROSITE" id="PS50850"/>
    </source>
</evidence>
<name>A0A0U1LXH7_TALIS</name>
<keyword evidence="3 7" id="KW-0812">Transmembrane</keyword>
<dbReference type="SUPFAM" id="SSF103473">
    <property type="entry name" value="MFS general substrate transporter"/>
    <property type="match status" value="1"/>
</dbReference>
<dbReference type="PANTHER" id="PTHR23501">
    <property type="entry name" value="MAJOR FACILITATOR SUPERFAMILY"/>
    <property type="match status" value="1"/>
</dbReference>
<proteinExistence type="predicted"/>
<feature type="transmembrane region" description="Helical" evidence="7">
    <location>
        <begin position="515"/>
        <end position="536"/>
    </location>
</feature>
<dbReference type="GO" id="GO:0005886">
    <property type="term" value="C:plasma membrane"/>
    <property type="evidence" value="ECO:0007669"/>
    <property type="project" value="TreeGrafter"/>
</dbReference>
<dbReference type="InterPro" id="IPR020846">
    <property type="entry name" value="MFS_dom"/>
</dbReference>
<dbReference type="InterPro" id="IPR036259">
    <property type="entry name" value="MFS_trans_sf"/>
</dbReference>
<dbReference type="EMBL" id="CVMT01000004">
    <property type="protein sequence ID" value="CRG88069.1"/>
    <property type="molecule type" value="Genomic_DNA"/>
</dbReference>
<feature type="transmembrane region" description="Helical" evidence="7">
    <location>
        <begin position="349"/>
        <end position="368"/>
    </location>
</feature>
<sequence length="548" mass="57850">MPGSVQLQEIPHRTSGDATDPTLTSGQVAGDGDSDSDGDAYPTGVRLFLVILAIIFSVFLSALDSTIVSTAIPHITDDFGRLDDVVWYTSAYSLTNFGFLSSWGKAYKYFPLKRTFVLAGIIFEIGNVICATSQNSSTFIAGRAISGMGGAGIMSGAMITIGTHVRPSQRAAYFGTIGVTFACAGVLGPLLGGALTDHASWRWCFWISLPIWTIGATAIIFGLKSAGAVAAPFGEKLIQMDFGGSLLATGAMACFITAMHWGGATKPWSSGAVIGCLAACVALSGLFVVNEWKMGERAMVQGHLLRKPAFVGNLVYMFFVAGLYFPMLYSLPIQFQSIDNVSASQSGVRLIPLVTGISIFTMVSNMLFSMYRKQVPIIVLGAFIATTGVALIYSLNEHAPVGQWIGYESVTAIGVGLVLQLPMIANQALVSAASDIPQATAVTLFFENMGTTIFTAAGEAAFTSRLVSSLAEKAPSIDSTVVIRAGATQLRNLFSPADLQYVIASYLDGCKANHAMSLACGGVATAVSLFMAVPAVKEHLHLRKTRIA</sequence>
<organism evidence="9 10">
    <name type="scientific">Talaromyces islandicus</name>
    <name type="common">Penicillium islandicum</name>
    <dbReference type="NCBI Taxonomy" id="28573"/>
    <lineage>
        <taxon>Eukaryota</taxon>
        <taxon>Fungi</taxon>
        <taxon>Dikarya</taxon>
        <taxon>Ascomycota</taxon>
        <taxon>Pezizomycotina</taxon>
        <taxon>Eurotiomycetes</taxon>
        <taxon>Eurotiomycetidae</taxon>
        <taxon>Eurotiales</taxon>
        <taxon>Trichocomaceae</taxon>
        <taxon>Talaromyces</taxon>
        <taxon>Talaromyces sect. Islandici</taxon>
    </lineage>
</organism>
<feature type="transmembrane region" description="Helical" evidence="7">
    <location>
        <begin position="47"/>
        <end position="73"/>
    </location>
</feature>
<feature type="region of interest" description="Disordered" evidence="6">
    <location>
        <begin position="1"/>
        <end position="36"/>
    </location>
</feature>
<dbReference type="Gene3D" id="1.20.1250.20">
    <property type="entry name" value="MFS general substrate transporter like domains"/>
    <property type="match status" value="1"/>
</dbReference>
<dbReference type="InterPro" id="IPR011701">
    <property type="entry name" value="MFS"/>
</dbReference>
<feature type="transmembrane region" description="Helical" evidence="7">
    <location>
        <begin position="310"/>
        <end position="329"/>
    </location>
</feature>
<feature type="transmembrane region" description="Helical" evidence="7">
    <location>
        <begin position="85"/>
        <end position="103"/>
    </location>
</feature>
<dbReference type="Pfam" id="PF07690">
    <property type="entry name" value="MFS_1"/>
    <property type="match status" value="1"/>
</dbReference>
<keyword evidence="4 7" id="KW-1133">Transmembrane helix</keyword>
<comment type="subcellular location">
    <subcellularLocation>
        <location evidence="1">Membrane</location>
        <topology evidence="1">Multi-pass membrane protein</topology>
    </subcellularLocation>
</comment>
<evidence type="ECO:0000256" key="2">
    <source>
        <dbReference type="ARBA" id="ARBA00022448"/>
    </source>
</evidence>
<dbReference type="GO" id="GO:0022857">
    <property type="term" value="F:transmembrane transporter activity"/>
    <property type="evidence" value="ECO:0007669"/>
    <property type="project" value="InterPro"/>
</dbReference>
<dbReference type="Proteomes" id="UP000054383">
    <property type="component" value="Unassembled WGS sequence"/>
</dbReference>
<evidence type="ECO:0000256" key="7">
    <source>
        <dbReference type="SAM" id="Phobius"/>
    </source>
</evidence>
<evidence type="ECO:0000313" key="9">
    <source>
        <dbReference type="EMBL" id="CRG88069.1"/>
    </source>
</evidence>
<feature type="transmembrane region" description="Helical" evidence="7">
    <location>
        <begin position="203"/>
        <end position="223"/>
    </location>
</feature>
<evidence type="ECO:0000256" key="5">
    <source>
        <dbReference type="ARBA" id="ARBA00023136"/>
    </source>
</evidence>
<keyword evidence="5 7" id="KW-0472">Membrane</keyword>
<evidence type="ECO:0000256" key="6">
    <source>
        <dbReference type="SAM" id="MobiDB-lite"/>
    </source>
</evidence>
<evidence type="ECO:0000313" key="10">
    <source>
        <dbReference type="Proteomes" id="UP000054383"/>
    </source>
</evidence>
<feature type="domain" description="Major facilitator superfamily (MFS) profile" evidence="8">
    <location>
        <begin position="50"/>
        <end position="546"/>
    </location>
</feature>
<evidence type="ECO:0000256" key="1">
    <source>
        <dbReference type="ARBA" id="ARBA00004141"/>
    </source>
</evidence>
<feature type="transmembrane region" description="Helical" evidence="7">
    <location>
        <begin position="140"/>
        <end position="159"/>
    </location>
</feature>
<feature type="transmembrane region" description="Helical" evidence="7">
    <location>
        <begin position="115"/>
        <end position="134"/>
    </location>
</feature>
<evidence type="ECO:0000256" key="4">
    <source>
        <dbReference type="ARBA" id="ARBA00022989"/>
    </source>
</evidence>
<keyword evidence="10" id="KW-1185">Reference proteome</keyword>
<dbReference type="AlphaFoldDB" id="A0A0U1LXH7"/>
<feature type="transmembrane region" description="Helical" evidence="7">
    <location>
        <begin position="171"/>
        <end position="191"/>
    </location>
</feature>
<feature type="transmembrane region" description="Helical" evidence="7">
    <location>
        <begin position="268"/>
        <end position="289"/>
    </location>
</feature>
<evidence type="ECO:0000256" key="3">
    <source>
        <dbReference type="ARBA" id="ARBA00022692"/>
    </source>
</evidence>
<dbReference type="PANTHER" id="PTHR23501:SF177">
    <property type="entry name" value="MAJOR FACILITATOR SUPERFAMILY (MFS) PROFILE DOMAIN-CONTAINING PROTEIN-RELATED"/>
    <property type="match status" value="1"/>
</dbReference>
<protein>
    <submittedName>
        <fullName evidence="9">Putative HC-toxin efflux carrier TOXA</fullName>
    </submittedName>
</protein>
<gene>
    <name evidence="9" type="ORF">PISL3812_05096</name>
</gene>
<dbReference type="OMA" id="CKANHAM"/>
<dbReference type="OrthoDB" id="10021397at2759"/>
<reference evidence="9 10" key="1">
    <citation type="submission" date="2015-04" db="EMBL/GenBank/DDBJ databases">
        <authorList>
            <person name="Syromyatnikov M.Y."/>
            <person name="Popov V.N."/>
        </authorList>
    </citation>
    <scope>NUCLEOTIDE SEQUENCE [LARGE SCALE GENOMIC DNA]</scope>
    <source>
        <strain evidence="9">WF-38-12</strain>
    </source>
</reference>
<dbReference type="PROSITE" id="PS50850">
    <property type="entry name" value="MFS"/>
    <property type="match status" value="1"/>
</dbReference>